<gene>
    <name evidence="2" type="ORF">B1C78_11355</name>
</gene>
<name>A0A1V3NED2_9GAMM</name>
<dbReference type="OrthoDB" id="5405613at2"/>
<dbReference type="RefSeq" id="WP_077279275.1">
    <property type="nucleotide sequence ID" value="NZ_MVBK01000065.1"/>
</dbReference>
<keyword evidence="3" id="KW-1185">Reference proteome</keyword>
<feature type="chain" id="PRO_5012369714" evidence="1">
    <location>
        <begin position="20"/>
        <end position="154"/>
    </location>
</feature>
<dbReference type="STRING" id="108003.B1C78_11355"/>
<reference evidence="2 3" key="1">
    <citation type="submission" date="2017-02" db="EMBL/GenBank/DDBJ databases">
        <title>Genomic diversity within the haloalkaliphilic genus Thioalkalivibrio.</title>
        <authorList>
            <person name="Ahn A.-C."/>
            <person name="Meier-Kolthoff J."/>
            <person name="Overmars L."/>
            <person name="Richter M."/>
            <person name="Woyke T."/>
            <person name="Sorokin D.Y."/>
            <person name="Muyzer G."/>
        </authorList>
    </citation>
    <scope>NUCLEOTIDE SEQUENCE [LARGE SCALE GENOMIC DNA]</scope>
    <source>
        <strain evidence="2 3">ALJD</strain>
    </source>
</reference>
<evidence type="ECO:0000313" key="3">
    <source>
        <dbReference type="Proteomes" id="UP000189462"/>
    </source>
</evidence>
<dbReference type="Pfam" id="PF22297">
    <property type="entry name" value="PccH"/>
    <property type="match status" value="1"/>
</dbReference>
<accession>A0A1V3NED2</accession>
<protein>
    <submittedName>
        <fullName evidence="2">Cytochrome C</fullName>
    </submittedName>
</protein>
<evidence type="ECO:0000313" key="2">
    <source>
        <dbReference type="EMBL" id="OOG23411.1"/>
    </source>
</evidence>
<dbReference type="EMBL" id="MVBK01000065">
    <property type="protein sequence ID" value="OOG23411.1"/>
    <property type="molecule type" value="Genomic_DNA"/>
</dbReference>
<comment type="caution">
    <text evidence="2">The sequence shown here is derived from an EMBL/GenBank/DDBJ whole genome shotgun (WGS) entry which is preliminary data.</text>
</comment>
<sequence length="154" mass="17294">MGKNLASVLAAAVTGLVMAGTAASEVTYRDHVRPLWEAKCAACHGAESPYLGEFEEDQERYKRELKGPRMDTHADLIFFVAWPDTGALMRRLDDGSNTTDGKPGNMYEHLGETETQRQRNLAVFKAWVGGDDAWIMKRPGEITKEELDRFRLAY</sequence>
<dbReference type="Proteomes" id="UP000189462">
    <property type="component" value="Unassembled WGS sequence"/>
</dbReference>
<feature type="signal peptide" evidence="1">
    <location>
        <begin position="1"/>
        <end position="19"/>
    </location>
</feature>
<proteinExistence type="predicted"/>
<dbReference type="AlphaFoldDB" id="A0A1V3NED2"/>
<evidence type="ECO:0000256" key="1">
    <source>
        <dbReference type="SAM" id="SignalP"/>
    </source>
</evidence>
<keyword evidence="1" id="KW-0732">Signal</keyword>
<organism evidence="2 3">
    <name type="scientific">Thioalkalivibrio denitrificans</name>
    <dbReference type="NCBI Taxonomy" id="108003"/>
    <lineage>
        <taxon>Bacteria</taxon>
        <taxon>Pseudomonadati</taxon>
        <taxon>Pseudomonadota</taxon>
        <taxon>Gammaproteobacteria</taxon>
        <taxon>Chromatiales</taxon>
        <taxon>Ectothiorhodospiraceae</taxon>
        <taxon>Thioalkalivibrio</taxon>
    </lineage>
</organism>